<reference evidence="1 2" key="1">
    <citation type="submission" date="2014-06" db="EMBL/GenBank/DDBJ databases">
        <title>Evolutionary Origins and Diversification of the Mycorrhizal Mutualists.</title>
        <authorList>
            <consortium name="DOE Joint Genome Institute"/>
            <consortium name="Mycorrhizal Genomics Consortium"/>
            <person name="Kohler A."/>
            <person name="Kuo A."/>
            <person name="Nagy L.G."/>
            <person name="Floudas D."/>
            <person name="Copeland A."/>
            <person name="Barry K.W."/>
            <person name="Cichocki N."/>
            <person name="Veneault-Fourrey C."/>
            <person name="LaButti K."/>
            <person name="Lindquist E.A."/>
            <person name="Lipzen A."/>
            <person name="Lundell T."/>
            <person name="Morin E."/>
            <person name="Murat C."/>
            <person name="Riley R."/>
            <person name="Ohm R."/>
            <person name="Sun H."/>
            <person name="Tunlid A."/>
            <person name="Henrissat B."/>
            <person name="Grigoriev I.V."/>
            <person name="Hibbett D.S."/>
            <person name="Martin F."/>
        </authorList>
    </citation>
    <scope>NUCLEOTIDE SEQUENCE [LARGE SCALE GENOMIC DNA]</scope>
    <source>
        <strain evidence="1 2">SS14</strain>
    </source>
</reference>
<organism evidence="1 2">
    <name type="scientific">Sphaerobolus stellatus (strain SS14)</name>
    <dbReference type="NCBI Taxonomy" id="990650"/>
    <lineage>
        <taxon>Eukaryota</taxon>
        <taxon>Fungi</taxon>
        <taxon>Dikarya</taxon>
        <taxon>Basidiomycota</taxon>
        <taxon>Agaricomycotina</taxon>
        <taxon>Agaricomycetes</taxon>
        <taxon>Phallomycetidae</taxon>
        <taxon>Geastrales</taxon>
        <taxon>Sphaerobolaceae</taxon>
        <taxon>Sphaerobolus</taxon>
    </lineage>
</organism>
<keyword evidence="2" id="KW-1185">Reference proteome</keyword>
<proteinExistence type="predicted"/>
<evidence type="ECO:0000313" key="2">
    <source>
        <dbReference type="Proteomes" id="UP000054279"/>
    </source>
</evidence>
<dbReference type="AlphaFoldDB" id="A0A0C9VNV2"/>
<accession>A0A0C9VNV2</accession>
<dbReference type="Proteomes" id="UP000054279">
    <property type="component" value="Unassembled WGS sequence"/>
</dbReference>
<evidence type="ECO:0000313" key="1">
    <source>
        <dbReference type="EMBL" id="KIJ43737.1"/>
    </source>
</evidence>
<dbReference type="EMBL" id="KN837121">
    <property type="protein sequence ID" value="KIJ43737.1"/>
    <property type="molecule type" value="Genomic_DNA"/>
</dbReference>
<gene>
    <name evidence="1" type="ORF">M422DRAFT_252985</name>
</gene>
<protein>
    <submittedName>
        <fullName evidence="1">Uncharacterized protein</fullName>
    </submittedName>
</protein>
<name>A0A0C9VNV2_SPHS4</name>
<sequence length="375" mass="41425">MSLPVNTLPAELIIKIFEEALGIVDYEYPLTIPGTILDWHLIVGRTDPPMSRPTCRRIFISISVLWPSALFHRCYLHGNCTVQKNPACNQVLETGIKKLASDHRKALKKFLRDSVYGDHRRGLTVNIHEAAKKFKEGGPEANLGAEYAVHVVIYRRFFRDNPKFANSESKKGKKASDNHKDTISDIETVPGMTVKTPMKKSQDFWGAVTHFLEEKVHTWGKDLKQGPWATYIVETIELEHRLHPNDKIPALPSTAGIEFGEQQLMTMLQPIMNATSVPQTPIHHAPDHAGPHTPMAAPPTTGPPAHAPIPHSFSGVPFGGSQLTGSSSMHFMSPSPNPFLSQCVQAGGILNVYSLQNTTNGSKPGWTIHAVITHN</sequence>
<dbReference type="HOGENOM" id="CLU_738040_0_0_1"/>